<evidence type="ECO:0000256" key="3">
    <source>
        <dbReference type="ARBA" id="ARBA00022448"/>
    </source>
</evidence>
<dbReference type="Pfam" id="PF01297">
    <property type="entry name" value="ZnuA"/>
    <property type="match status" value="1"/>
</dbReference>
<dbReference type="SUPFAM" id="SSF53807">
    <property type="entry name" value="Helical backbone' metal receptor"/>
    <property type="match status" value="1"/>
</dbReference>
<dbReference type="PANTHER" id="PTHR42953:SF3">
    <property type="entry name" value="HIGH-AFFINITY ZINC UPTAKE SYSTEM PROTEIN ZNUA"/>
    <property type="match status" value="1"/>
</dbReference>
<evidence type="ECO:0000256" key="2">
    <source>
        <dbReference type="ARBA" id="ARBA00015915"/>
    </source>
</evidence>
<dbReference type="OrthoDB" id="7346865at2"/>
<gene>
    <name evidence="8" type="primary">znuA</name>
    <name evidence="8" type="ORF">OCH7691_02611</name>
</gene>
<comment type="similarity">
    <text evidence="1">Belongs to the bacterial solute-binding protein 9 family.</text>
</comment>
<feature type="region of interest" description="Disordered" evidence="6">
    <location>
        <begin position="122"/>
        <end position="148"/>
    </location>
</feature>
<feature type="signal peptide" evidence="7">
    <location>
        <begin position="1"/>
        <end position="23"/>
    </location>
</feature>
<keyword evidence="9" id="KW-1185">Reference proteome</keyword>
<accession>A0A1Y5T9R9</accession>
<evidence type="ECO:0000313" key="9">
    <source>
        <dbReference type="Proteomes" id="UP000193200"/>
    </source>
</evidence>
<dbReference type="EMBL" id="FWFR01000002">
    <property type="protein sequence ID" value="SLN59106.1"/>
    <property type="molecule type" value="Genomic_DNA"/>
</dbReference>
<reference evidence="8 9" key="1">
    <citation type="submission" date="2017-03" db="EMBL/GenBank/DDBJ databases">
        <authorList>
            <person name="Afonso C.L."/>
            <person name="Miller P.J."/>
            <person name="Scott M.A."/>
            <person name="Spackman E."/>
            <person name="Goraichik I."/>
            <person name="Dimitrov K.M."/>
            <person name="Suarez D.L."/>
            <person name="Swayne D.E."/>
        </authorList>
    </citation>
    <scope>NUCLEOTIDE SEQUENCE [LARGE SCALE GENOMIC DNA]</scope>
    <source>
        <strain evidence="8 9">CECT 7691</strain>
    </source>
</reference>
<evidence type="ECO:0000256" key="1">
    <source>
        <dbReference type="ARBA" id="ARBA00011028"/>
    </source>
</evidence>
<dbReference type="GO" id="GO:0006829">
    <property type="term" value="P:zinc ion transport"/>
    <property type="evidence" value="ECO:0007669"/>
    <property type="project" value="UniProtKB-KW"/>
</dbReference>
<proteinExistence type="inferred from homology"/>
<evidence type="ECO:0000256" key="6">
    <source>
        <dbReference type="SAM" id="MobiDB-lite"/>
    </source>
</evidence>
<evidence type="ECO:0000256" key="5">
    <source>
        <dbReference type="ARBA" id="ARBA00022906"/>
    </source>
</evidence>
<organism evidence="8 9">
    <name type="scientific">Oceanibacterium hippocampi</name>
    <dbReference type="NCBI Taxonomy" id="745714"/>
    <lineage>
        <taxon>Bacteria</taxon>
        <taxon>Pseudomonadati</taxon>
        <taxon>Pseudomonadota</taxon>
        <taxon>Alphaproteobacteria</taxon>
        <taxon>Sneathiellales</taxon>
        <taxon>Sneathiellaceae</taxon>
        <taxon>Oceanibacterium</taxon>
    </lineage>
</organism>
<dbReference type="InterPro" id="IPR006127">
    <property type="entry name" value="ZnuA-like"/>
</dbReference>
<dbReference type="GO" id="GO:0046872">
    <property type="term" value="F:metal ion binding"/>
    <property type="evidence" value="ECO:0007669"/>
    <property type="project" value="InterPro"/>
</dbReference>
<sequence length="325" mass="34788">MYRFLRLPIVAVALLMGSLPATAAAPSVLVSIPPVHALVAAIMAGVGTPDLLIRGLASPHNYALRPSDALKLRRAEIVFWVGPTMEMALAKPIAALGGNDRAIALHEAPGVGILRFREGHADHAGAQASDKDHDADHHGADHDDHDHGHGELDLDMHIWLDPENAIAMSARIAAVLGARDPDNAANYTANAARLDARLRALDQSLATRLAGFAGRPYVVFHDAYQYFERRYGLAPAASITVSPDQSPGARRLHEIRKTIVEAGAACVFVEPQFEPAIARMLVDDTATRIVMLDPLGATLQPGDNAYFLLMEGLAGAFEDCFRAGD</sequence>
<keyword evidence="5" id="KW-0406">Ion transport</keyword>
<dbReference type="AlphaFoldDB" id="A0A1Y5T9R9"/>
<evidence type="ECO:0000256" key="7">
    <source>
        <dbReference type="SAM" id="SignalP"/>
    </source>
</evidence>
<dbReference type="Proteomes" id="UP000193200">
    <property type="component" value="Unassembled WGS sequence"/>
</dbReference>
<keyword evidence="5" id="KW-0864">Zinc transport</keyword>
<keyword evidence="4 7" id="KW-0732">Signal</keyword>
<evidence type="ECO:0000313" key="8">
    <source>
        <dbReference type="EMBL" id="SLN59106.1"/>
    </source>
</evidence>
<dbReference type="InParanoid" id="A0A1Y5T9R9"/>
<dbReference type="Gene3D" id="3.40.50.1980">
    <property type="entry name" value="Nitrogenase molybdenum iron protein domain"/>
    <property type="match status" value="2"/>
</dbReference>
<evidence type="ECO:0000256" key="4">
    <source>
        <dbReference type="ARBA" id="ARBA00022729"/>
    </source>
</evidence>
<keyword evidence="5" id="KW-0862">Zinc</keyword>
<name>A0A1Y5T9R9_9PROT</name>
<dbReference type="FunCoup" id="A0A1Y5T9R9">
    <property type="interactions" value="204"/>
</dbReference>
<keyword evidence="3" id="KW-0813">Transport</keyword>
<dbReference type="InterPro" id="IPR050492">
    <property type="entry name" value="Bact_metal-bind_prot9"/>
</dbReference>
<dbReference type="RefSeq" id="WP_085883949.1">
    <property type="nucleotide sequence ID" value="NZ_FWFR01000002.1"/>
</dbReference>
<protein>
    <recommendedName>
        <fullName evidence="2">High-affinity zinc uptake system protein ZnuA</fullName>
    </recommendedName>
</protein>
<feature type="chain" id="PRO_5012464195" description="High-affinity zinc uptake system protein ZnuA" evidence="7">
    <location>
        <begin position="24"/>
        <end position="325"/>
    </location>
</feature>
<dbReference type="PANTHER" id="PTHR42953">
    <property type="entry name" value="HIGH-AFFINITY ZINC UPTAKE SYSTEM PROTEIN ZNUA-RELATED"/>
    <property type="match status" value="1"/>
</dbReference>